<comment type="caution">
    <text evidence="2">The sequence shown here is derived from an EMBL/GenBank/DDBJ whole genome shotgun (WGS) entry which is preliminary data.</text>
</comment>
<organism evidence="2 3">
    <name type="scientific">Ladona fulva</name>
    <name type="common">Scarce chaser dragonfly</name>
    <name type="synonym">Libellula fulva</name>
    <dbReference type="NCBI Taxonomy" id="123851"/>
    <lineage>
        <taxon>Eukaryota</taxon>
        <taxon>Metazoa</taxon>
        <taxon>Ecdysozoa</taxon>
        <taxon>Arthropoda</taxon>
        <taxon>Hexapoda</taxon>
        <taxon>Insecta</taxon>
        <taxon>Pterygota</taxon>
        <taxon>Palaeoptera</taxon>
        <taxon>Odonata</taxon>
        <taxon>Epiprocta</taxon>
        <taxon>Anisoptera</taxon>
        <taxon>Libelluloidea</taxon>
        <taxon>Libellulidae</taxon>
        <taxon>Ladona</taxon>
    </lineage>
</organism>
<dbReference type="AlphaFoldDB" id="A0A8K0NV92"/>
<reference evidence="2" key="1">
    <citation type="submission" date="2013-04" db="EMBL/GenBank/DDBJ databases">
        <authorList>
            <person name="Qu J."/>
            <person name="Murali S.C."/>
            <person name="Bandaranaike D."/>
            <person name="Bellair M."/>
            <person name="Blankenburg K."/>
            <person name="Chao H."/>
            <person name="Dinh H."/>
            <person name="Doddapaneni H."/>
            <person name="Downs B."/>
            <person name="Dugan-Rocha S."/>
            <person name="Elkadiri S."/>
            <person name="Gnanaolivu R.D."/>
            <person name="Hernandez B."/>
            <person name="Javaid M."/>
            <person name="Jayaseelan J.C."/>
            <person name="Lee S."/>
            <person name="Li M."/>
            <person name="Ming W."/>
            <person name="Munidasa M."/>
            <person name="Muniz J."/>
            <person name="Nguyen L."/>
            <person name="Ongeri F."/>
            <person name="Osuji N."/>
            <person name="Pu L.-L."/>
            <person name="Puazo M."/>
            <person name="Qu C."/>
            <person name="Quiroz J."/>
            <person name="Raj R."/>
            <person name="Weissenberger G."/>
            <person name="Xin Y."/>
            <person name="Zou X."/>
            <person name="Han Y."/>
            <person name="Richards S."/>
            <person name="Worley K."/>
            <person name="Muzny D."/>
            <person name="Gibbs R."/>
        </authorList>
    </citation>
    <scope>NUCLEOTIDE SEQUENCE</scope>
    <source>
        <strain evidence="2">Sampled in the wild</strain>
    </source>
</reference>
<keyword evidence="3" id="KW-1185">Reference proteome</keyword>
<name>A0A8K0NV92_LADFU</name>
<sequence length="99" mass="11498">MEQRGEDSHEAIQRIRQEPTEHTSKCYFCMVELPKHRTGKNAFAVTYPDLPSSIPLENMRAYSEEQGECFHQCTSDFECPYQGQYKEDIMGDYILGLDP</sequence>
<dbReference type="Proteomes" id="UP000792457">
    <property type="component" value="Unassembled WGS sequence"/>
</dbReference>
<accession>A0A8K0NV92</accession>
<dbReference type="EMBL" id="KZ308255">
    <property type="protein sequence ID" value="KAG8225860.1"/>
    <property type="molecule type" value="Genomic_DNA"/>
</dbReference>
<dbReference type="OrthoDB" id="8063408at2759"/>
<proteinExistence type="predicted"/>
<gene>
    <name evidence="1" type="ORF">J437_LFUL004788</name>
    <name evidence="2" type="ORF">J437_LFUL004790</name>
</gene>
<evidence type="ECO:0000313" key="1">
    <source>
        <dbReference type="EMBL" id="KAG8225858.1"/>
    </source>
</evidence>
<evidence type="ECO:0000313" key="3">
    <source>
        <dbReference type="Proteomes" id="UP000792457"/>
    </source>
</evidence>
<dbReference type="EMBL" id="KZ308255">
    <property type="protein sequence ID" value="KAG8225858.1"/>
    <property type="molecule type" value="Genomic_DNA"/>
</dbReference>
<protein>
    <submittedName>
        <fullName evidence="2">Uncharacterized protein</fullName>
    </submittedName>
</protein>
<evidence type="ECO:0000313" key="2">
    <source>
        <dbReference type="EMBL" id="KAG8225860.1"/>
    </source>
</evidence>
<reference evidence="2" key="2">
    <citation type="submission" date="2017-10" db="EMBL/GenBank/DDBJ databases">
        <title>Ladona fulva Genome sequencing and assembly.</title>
        <authorList>
            <person name="Murali S."/>
            <person name="Richards S."/>
            <person name="Bandaranaike D."/>
            <person name="Bellair M."/>
            <person name="Blankenburg K."/>
            <person name="Chao H."/>
            <person name="Dinh H."/>
            <person name="Doddapaneni H."/>
            <person name="Dugan-Rocha S."/>
            <person name="Elkadiri S."/>
            <person name="Gnanaolivu R."/>
            <person name="Hernandez B."/>
            <person name="Skinner E."/>
            <person name="Javaid M."/>
            <person name="Lee S."/>
            <person name="Li M."/>
            <person name="Ming W."/>
            <person name="Munidasa M."/>
            <person name="Muniz J."/>
            <person name="Nguyen L."/>
            <person name="Hughes D."/>
            <person name="Osuji N."/>
            <person name="Pu L.-L."/>
            <person name="Puazo M."/>
            <person name="Qu C."/>
            <person name="Quiroz J."/>
            <person name="Raj R."/>
            <person name="Weissenberger G."/>
            <person name="Xin Y."/>
            <person name="Zou X."/>
            <person name="Han Y."/>
            <person name="Worley K."/>
            <person name="Muzny D."/>
            <person name="Gibbs R."/>
        </authorList>
    </citation>
    <scope>NUCLEOTIDE SEQUENCE</scope>
    <source>
        <strain evidence="2">Sampled in the wild</strain>
    </source>
</reference>